<proteinExistence type="predicted"/>
<reference evidence="2 3" key="1">
    <citation type="submission" date="2020-04" db="EMBL/GenBank/DDBJ databases">
        <title>Genome sequence for Sphingorhabdus sp. strain M1.</title>
        <authorList>
            <person name="Park S.-J."/>
        </authorList>
    </citation>
    <scope>NUCLEOTIDE SEQUENCE [LARGE SCALE GENOMIC DNA]</scope>
    <source>
        <strain evidence="2 3">JK6</strain>
    </source>
</reference>
<dbReference type="AlphaFoldDB" id="A0A6H2DMM9"/>
<dbReference type="RefSeq" id="WP_168819152.1">
    <property type="nucleotide sequence ID" value="NZ_CP051217.1"/>
</dbReference>
<name>A0A6H2DMM9_9SPHN</name>
<protein>
    <submittedName>
        <fullName evidence="2">Phasin family protein</fullName>
    </submittedName>
</protein>
<gene>
    <name evidence="2" type="ORF">HF685_08075</name>
</gene>
<dbReference type="KEGG" id="phao:HF685_08075"/>
<keyword evidence="3" id="KW-1185">Reference proteome</keyword>
<dbReference type="Pfam" id="PF09361">
    <property type="entry name" value="Phasin_2"/>
    <property type="match status" value="1"/>
</dbReference>
<feature type="domain" description="Phasin" evidence="1">
    <location>
        <begin position="64"/>
        <end position="159"/>
    </location>
</feature>
<evidence type="ECO:0000259" key="1">
    <source>
        <dbReference type="Pfam" id="PF09361"/>
    </source>
</evidence>
<accession>A0A6H2DMM9</accession>
<dbReference type="EMBL" id="CP051217">
    <property type="protein sequence ID" value="QJB69243.1"/>
    <property type="molecule type" value="Genomic_DNA"/>
</dbReference>
<evidence type="ECO:0000313" key="3">
    <source>
        <dbReference type="Proteomes" id="UP000501600"/>
    </source>
</evidence>
<organism evidence="2 3">
    <name type="scientific">Parasphingorhabdus halotolerans</name>
    <dbReference type="NCBI Taxonomy" id="2725558"/>
    <lineage>
        <taxon>Bacteria</taxon>
        <taxon>Pseudomonadati</taxon>
        <taxon>Pseudomonadota</taxon>
        <taxon>Alphaproteobacteria</taxon>
        <taxon>Sphingomonadales</taxon>
        <taxon>Sphingomonadaceae</taxon>
        <taxon>Parasphingorhabdus</taxon>
    </lineage>
</organism>
<sequence>MATTKTTATKRVVKNTKAANTKAANTAKKTAEKLGSRFEKLTATAQERAKLAADRAVKVSKTAVEFNRENIETLIETGKITVKGVQEIGKTNMKYTRENFVEASRALQGLFSVATPKDFIEKQTDYVRSGLDRIMDQTSNNADAVVKLAGKAYQPIADRLGEIQKDMKKAA</sequence>
<dbReference type="InterPro" id="IPR018968">
    <property type="entry name" value="Phasin"/>
</dbReference>
<dbReference type="Proteomes" id="UP000501600">
    <property type="component" value="Chromosome"/>
</dbReference>
<evidence type="ECO:0000313" key="2">
    <source>
        <dbReference type="EMBL" id="QJB69243.1"/>
    </source>
</evidence>